<keyword evidence="3" id="KW-1185">Reference proteome</keyword>
<comment type="caution">
    <text evidence="2">The sequence shown here is derived from an EMBL/GenBank/DDBJ whole genome shotgun (WGS) entry which is preliminary data.</text>
</comment>
<gene>
    <name evidence="2" type="ORF">T310_9077</name>
</gene>
<evidence type="ECO:0000256" key="1">
    <source>
        <dbReference type="SAM" id="MobiDB-lite"/>
    </source>
</evidence>
<dbReference type="GeneID" id="25321100"/>
<dbReference type="AlphaFoldDB" id="A0A0F4YH51"/>
<accession>A0A0F4YH51</accession>
<proteinExistence type="predicted"/>
<feature type="non-terminal residue" evidence="2">
    <location>
        <position position="1"/>
    </location>
</feature>
<dbReference type="EMBL" id="LASV01000689">
    <property type="protein sequence ID" value="KKA17221.1"/>
    <property type="molecule type" value="Genomic_DNA"/>
</dbReference>
<evidence type="ECO:0000313" key="3">
    <source>
        <dbReference type="Proteomes" id="UP000053958"/>
    </source>
</evidence>
<evidence type="ECO:0000313" key="2">
    <source>
        <dbReference type="EMBL" id="KKA17221.1"/>
    </source>
</evidence>
<organism evidence="2 3">
    <name type="scientific">Rasamsonia emersonii (strain ATCC 16479 / CBS 393.64 / IMI 116815)</name>
    <dbReference type="NCBI Taxonomy" id="1408163"/>
    <lineage>
        <taxon>Eukaryota</taxon>
        <taxon>Fungi</taxon>
        <taxon>Dikarya</taxon>
        <taxon>Ascomycota</taxon>
        <taxon>Pezizomycotina</taxon>
        <taxon>Eurotiomycetes</taxon>
        <taxon>Eurotiomycetidae</taxon>
        <taxon>Eurotiales</taxon>
        <taxon>Trichocomaceae</taxon>
        <taxon>Rasamsonia</taxon>
    </lineage>
</organism>
<feature type="region of interest" description="Disordered" evidence="1">
    <location>
        <begin position="1"/>
        <end position="25"/>
    </location>
</feature>
<protein>
    <submittedName>
        <fullName evidence="2">Uncharacterized protein</fullName>
    </submittedName>
</protein>
<name>A0A0F4YH51_RASE3</name>
<sequence length="96" mass="10429">VLPNGETPNLIHEHGAGVSPMARAPGLHKKRAGALHYEVTTRAAPEYGGRQPNCNWERPGNKDPARLLASHCSWTYVPQSCCTNDGGTIKRLGKRT</sequence>
<reference evidence="2 3" key="1">
    <citation type="submission" date="2015-04" db="EMBL/GenBank/DDBJ databases">
        <authorList>
            <person name="Heijne W.H."/>
            <person name="Fedorova N.D."/>
            <person name="Nierman W.C."/>
            <person name="Vollebregt A.W."/>
            <person name="Zhao Z."/>
            <person name="Wu L."/>
            <person name="Kumar M."/>
            <person name="Stam H."/>
            <person name="van den Berg M.A."/>
            <person name="Pel H.J."/>
        </authorList>
    </citation>
    <scope>NUCLEOTIDE SEQUENCE [LARGE SCALE GENOMIC DNA]</scope>
    <source>
        <strain evidence="2 3">CBS 393.64</strain>
    </source>
</reference>
<dbReference type="Proteomes" id="UP000053958">
    <property type="component" value="Unassembled WGS sequence"/>
</dbReference>
<dbReference type="RefSeq" id="XP_013323833.1">
    <property type="nucleotide sequence ID" value="XM_013468379.1"/>
</dbReference>